<dbReference type="AlphaFoldDB" id="A0A940IG81"/>
<dbReference type="EMBL" id="JADIMJ010000048">
    <property type="protein sequence ID" value="MBO8453727.1"/>
    <property type="molecule type" value="Genomic_DNA"/>
</dbReference>
<name>A0A940IG81_9BACT</name>
<evidence type="ECO:0000313" key="2">
    <source>
        <dbReference type="EMBL" id="MBO8453727.1"/>
    </source>
</evidence>
<accession>A0A940IG81</accession>
<gene>
    <name evidence="2" type="ORF">IAC07_03260</name>
</gene>
<organism evidence="2 3">
    <name type="scientific">Candidatus Cryptobacteroides gallistercoris</name>
    <dbReference type="NCBI Taxonomy" id="2840765"/>
    <lineage>
        <taxon>Bacteria</taxon>
        <taxon>Pseudomonadati</taxon>
        <taxon>Bacteroidota</taxon>
        <taxon>Bacteroidia</taxon>
        <taxon>Bacteroidales</taxon>
        <taxon>Candidatus Cryptobacteroides</taxon>
    </lineage>
</organism>
<keyword evidence="1" id="KW-0472">Membrane</keyword>
<comment type="caution">
    <text evidence="2">The sequence shown here is derived from an EMBL/GenBank/DDBJ whole genome shotgun (WGS) entry which is preliminary data.</text>
</comment>
<sequence>MKNCDRFLAAVKITGCILSWLLFCSMITQCEKNRALAEGNDVEFSIVQTGRPDVAAEYYSDYVDNLVFKERNFSFDAPLFLSPSEDGSSINLLVLSVDLWNNEPLAAQKVYSAGDGLTDLNISVSYQVNGSGETFVGRLEDAALKISLLSGRYATGIFSGVLDTGSERYRIDDGYYNIKLTE</sequence>
<protein>
    <submittedName>
        <fullName evidence="2">Uncharacterized protein</fullName>
    </submittedName>
</protein>
<evidence type="ECO:0000313" key="3">
    <source>
        <dbReference type="Proteomes" id="UP000771749"/>
    </source>
</evidence>
<evidence type="ECO:0000256" key="1">
    <source>
        <dbReference type="SAM" id="Phobius"/>
    </source>
</evidence>
<reference evidence="2" key="1">
    <citation type="submission" date="2020-10" db="EMBL/GenBank/DDBJ databases">
        <authorList>
            <person name="Gilroy R."/>
        </authorList>
    </citation>
    <scope>NUCLEOTIDE SEQUENCE</scope>
    <source>
        <strain evidence="2">F1-3629</strain>
    </source>
</reference>
<feature type="transmembrane region" description="Helical" evidence="1">
    <location>
        <begin position="7"/>
        <end position="28"/>
    </location>
</feature>
<proteinExistence type="predicted"/>
<dbReference type="Proteomes" id="UP000771749">
    <property type="component" value="Unassembled WGS sequence"/>
</dbReference>
<keyword evidence="1" id="KW-0812">Transmembrane</keyword>
<reference evidence="2" key="2">
    <citation type="journal article" date="2021" name="PeerJ">
        <title>Extensive microbial diversity within the chicken gut microbiome revealed by metagenomics and culture.</title>
        <authorList>
            <person name="Gilroy R."/>
            <person name="Ravi A."/>
            <person name="Getino M."/>
            <person name="Pursley I."/>
            <person name="Horton D.L."/>
            <person name="Alikhan N.F."/>
            <person name="Baker D."/>
            <person name="Gharbi K."/>
            <person name="Hall N."/>
            <person name="Watson M."/>
            <person name="Adriaenssens E.M."/>
            <person name="Foster-Nyarko E."/>
            <person name="Jarju S."/>
            <person name="Secka A."/>
            <person name="Antonio M."/>
            <person name="Oren A."/>
            <person name="Chaudhuri R.R."/>
            <person name="La Ragione R."/>
            <person name="Hildebrand F."/>
            <person name="Pallen M.J."/>
        </authorList>
    </citation>
    <scope>NUCLEOTIDE SEQUENCE</scope>
    <source>
        <strain evidence="2">F1-3629</strain>
    </source>
</reference>
<keyword evidence="1" id="KW-1133">Transmembrane helix</keyword>